<protein>
    <submittedName>
        <fullName evidence="4">TrmH family RNA methyltransferase</fullName>
    </submittedName>
</protein>
<keyword evidence="1 4" id="KW-0489">Methyltransferase</keyword>
<dbReference type="RefSeq" id="WP_114678556.1">
    <property type="nucleotide sequence ID" value="NZ_CP031188.1"/>
</dbReference>
<dbReference type="EMBL" id="CP031188">
    <property type="protein sequence ID" value="AXG74798.1"/>
    <property type="molecule type" value="Genomic_DNA"/>
</dbReference>
<dbReference type="InterPro" id="IPR029028">
    <property type="entry name" value="Alpha/beta_knot_MTases"/>
</dbReference>
<evidence type="ECO:0000256" key="2">
    <source>
        <dbReference type="ARBA" id="ARBA00022679"/>
    </source>
</evidence>
<dbReference type="Proteomes" id="UP000253951">
    <property type="component" value="Chromosome"/>
</dbReference>
<dbReference type="OrthoDB" id="9795352at2"/>
<dbReference type="PANTHER" id="PTHR43191:SF2">
    <property type="entry name" value="RRNA METHYLTRANSFERASE 3, MITOCHONDRIAL"/>
    <property type="match status" value="1"/>
</dbReference>
<dbReference type="Pfam" id="PF00588">
    <property type="entry name" value="SpoU_methylase"/>
    <property type="match status" value="1"/>
</dbReference>
<sequence>MSQQLTHNETTFSKHTFPITLICDNIIYQPNIGSLFRICEAFGVQKIIFIGEDVALTPRKINRTSRSTHLHVPHQVIPNTTDALQYLQENDFEIVALEITDNSVPLQSLNLTSKKPIALIAGSEVYGISNELLQTAHHTTHITMYGENSSMNVVNAVAVALYDITGKIS</sequence>
<dbReference type="InterPro" id="IPR051259">
    <property type="entry name" value="rRNA_Methyltransferase"/>
</dbReference>
<proteinExistence type="predicted"/>
<dbReference type="KEGG" id="fat:DVK85_11370"/>
<dbReference type="GO" id="GO:0006396">
    <property type="term" value="P:RNA processing"/>
    <property type="evidence" value="ECO:0007669"/>
    <property type="project" value="InterPro"/>
</dbReference>
<name>A0A345HDY8_9FLAO</name>
<reference evidence="4 5" key="1">
    <citation type="submission" date="2018-07" db="EMBL/GenBank/DDBJ databases">
        <title>Complete genome sequence of Flavobacterium arcticum type strain SM1502T.</title>
        <authorList>
            <person name="Li Y."/>
            <person name="Li D.-D."/>
        </authorList>
    </citation>
    <scope>NUCLEOTIDE SEQUENCE [LARGE SCALE GENOMIC DNA]</scope>
    <source>
        <strain evidence="4 5">SM1502</strain>
    </source>
</reference>
<dbReference type="PANTHER" id="PTHR43191">
    <property type="entry name" value="RRNA METHYLTRANSFERASE 3"/>
    <property type="match status" value="1"/>
</dbReference>
<gene>
    <name evidence="4" type="ORF">DVK85_11370</name>
</gene>
<accession>A0A345HDY8</accession>
<dbReference type="Gene3D" id="3.40.1280.10">
    <property type="match status" value="1"/>
</dbReference>
<organism evidence="4 5">
    <name type="scientific">Flavobacterium arcticum</name>
    <dbReference type="NCBI Taxonomy" id="1784713"/>
    <lineage>
        <taxon>Bacteria</taxon>
        <taxon>Pseudomonadati</taxon>
        <taxon>Bacteroidota</taxon>
        <taxon>Flavobacteriia</taxon>
        <taxon>Flavobacteriales</taxon>
        <taxon>Flavobacteriaceae</taxon>
        <taxon>Flavobacterium</taxon>
    </lineage>
</organism>
<dbReference type="InterPro" id="IPR001537">
    <property type="entry name" value="SpoU_MeTrfase"/>
</dbReference>
<evidence type="ECO:0000313" key="4">
    <source>
        <dbReference type="EMBL" id="AXG74798.1"/>
    </source>
</evidence>
<evidence type="ECO:0000256" key="1">
    <source>
        <dbReference type="ARBA" id="ARBA00022603"/>
    </source>
</evidence>
<dbReference type="SUPFAM" id="SSF75217">
    <property type="entry name" value="alpha/beta knot"/>
    <property type="match status" value="1"/>
</dbReference>
<dbReference type="CDD" id="cd18082">
    <property type="entry name" value="SpoU-like_family"/>
    <property type="match status" value="1"/>
</dbReference>
<dbReference type="AlphaFoldDB" id="A0A345HDY8"/>
<keyword evidence="2 4" id="KW-0808">Transferase</keyword>
<dbReference type="GO" id="GO:0032259">
    <property type="term" value="P:methylation"/>
    <property type="evidence" value="ECO:0007669"/>
    <property type="project" value="UniProtKB-KW"/>
</dbReference>
<evidence type="ECO:0000259" key="3">
    <source>
        <dbReference type="Pfam" id="PF00588"/>
    </source>
</evidence>
<feature type="domain" description="tRNA/rRNA methyltransferase SpoU type" evidence="3">
    <location>
        <begin position="19"/>
        <end position="162"/>
    </location>
</feature>
<evidence type="ECO:0000313" key="5">
    <source>
        <dbReference type="Proteomes" id="UP000253951"/>
    </source>
</evidence>
<keyword evidence="5" id="KW-1185">Reference proteome</keyword>
<dbReference type="GO" id="GO:0008173">
    <property type="term" value="F:RNA methyltransferase activity"/>
    <property type="evidence" value="ECO:0007669"/>
    <property type="project" value="InterPro"/>
</dbReference>
<dbReference type="GO" id="GO:0003723">
    <property type="term" value="F:RNA binding"/>
    <property type="evidence" value="ECO:0007669"/>
    <property type="project" value="InterPro"/>
</dbReference>
<dbReference type="InterPro" id="IPR029026">
    <property type="entry name" value="tRNA_m1G_MTases_N"/>
</dbReference>